<dbReference type="SUPFAM" id="SSF46689">
    <property type="entry name" value="Homeodomain-like"/>
    <property type="match status" value="1"/>
</dbReference>
<sequence>MNQKRRYVSGVRQENARATRERIAAAARTLMLERGYAATTMADVARAAGVVVQTLYTSSPGGKPGLARLVWDVTLAGDAEPVPQSERPQVRAIIAEPDPVKKLAAYAAMAVEIYERVGPVHRVLRAAAAGDAGVADLLATTERRRLTGSHGPAAHLREVGALRDGLTVEKAAAHIYALTSLEVFEHLREIAGWTPEECRDWLARVLRDTLLA</sequence>
<feature type="domain" description="HTH tetR-type" evidence="5">
    <location>
        <begin position="17"/>
        <end position="77"/>
    </location>
</feature>
<dbReference type="InterPro" id="IPR009057">
    <property type="entry name" value="Homeodomain-like_sf"/>
</dbReference>
<dbReference type="PANTHER" id="PTHR30055:SF234">
    <property type="entry name" value="HTH-TYPE TRANSCRIPTIONAL REGULATOR BETI"/>
    <property type="match status" value="1"/>
</dbReference>
<feature type="DNA-binding region" description="H-T-H motif" evidence="4">
    <location>
        <begin position="40"/>
        <end position="59"/>
    </location>
</feature>
<evidence type="ECO:0000256" key="2">
    <source>
        <dbReference type="ARBA" id="ARBA00023125"/>
    </source>
</evidence>
<dbReference type="GO" id="GO:0000976">
    <property type="term" value="F:transcription cis-regulatory region binding"/>
    <property type="evidence" value="ECO:0007669"/>
    <property type="project" value="TreeGrafter"/>
</dbReference>
<dbReference type="EMBL" id="SZQA01000001">
    <property type="protein sequence ID" value="TKK91656.1"/>
    <property type="molecule type" value="Genomic_DNA"/>
</dbReference>
<dbReference type="Gene3D" id="1.10.357.10">
    <property type="entry name" value="Tetracycline Repressor, domain 2"/>
    <property type="match status" value="1"/>
</dbReference>
<evidence type="ECO:0000256" key="3">
    <source>
        <dbReference type="ARBA" id="ARBA00023163"/>
    </source>
</evidence>
<organism evidence="6 7">
    <name type="scientific">Herbidospora galbida</name>
    <dbReference type="NCBI Taxonomy" id="2575442"/>
    <lineage>
        <taxon>Bacteria</taxon>
        <taxon>Bacillati</taxon>
        <taxon>Actinomycetota</taxon>
        <taxon>Actinomycetes</taxon>
        <taxon>Streptosporangiales</taxon>
        <taxon>Streptosporangiaceae</taxon>
        <taxon>Herbidospora</taxon>
    </lineage>
</organism>
<dbReference type="InterPro" id="IPR050109">
    <property type="entry name" value="HTH-type_TetR-like_transc_reg"/>
</dbReference>
<gene>
    <name evidence="6" type="ORF">FDA94_02460</name>
</gene>
<keyword evidence="3" id="KW-0804">Transcription</keyword>
<comment type="caution">
    <text evidence="6">The sequence shown here is derived from an EMBL/GenBank/DDBJ whole genome shotgun (WGS) entry which is preliminary data.</text>
</comment>
<evidence type="ECO:0000256" key="1">
    <source>
        <dbReference type="ARBA" id="ARBA00023015"/>
    </source>
</evidence>
<keyword evidence="2 4" id="KW-0238">DNA-binding</keyword>
<dbReference type="AlphaFoldDB" id="A0A4U3MT62"/>
<dbReference type="PANTHER" id="PTHR30055">
    <property type="entry name" value="HTH-TYPE TRANSCRIPTIONAL REGULATOR RUTR"/>
    <property type="match status" value="1"/>
</dbReference>
<dbReference type="Pfam" id="PF00440">
    <property type="entry name" value="TetR_N"/>
    <property type="match status" value="1"/>
</dbReference>
<name>A0A4U3MT62_9ACTN</name>
<keyword evidence="1" id="KW-0805">Transcription regulation</keyword>
<dbReference type="Proteomes" id="UP000308705">
    <property type="component" value="Unassembled WGS sequence"/>
</dbReference>
<evidence type="ECO:0000313" key="7">
    <source>
        <dbReference type="Proteomes" id="UP000308705"/>
    </source>
</evidence>
<reference evidence="6 7" key="1">
    <citation type="submission" date="2019-04" db="EMBL/GenBank/DDBJ databases">
        <title>Herbidospora sp. NEAU-GS14.nov., a novel actinomycete isolated from soil.</title>
        <authorList>
            <person name="Han L."/>
        </authorList>
    </citation>
    <scope>NUCLEOTIDE SEQUENCE [LARGE SCALE GENOMIC DNA]</scope>
    <source>
        <strain evidence="6 7">NEAU-GS14</strain>
    </source>
</reference>
<proteinExistence type="predicted"/>
<protein>
    <submittedName>
        <fullName evidence="6">Helix-turn-helix transcriptional regulator</fullName>
    </submittedName>
</protein>
<evidence type="ECO:0000259" key="5">
    <source>
        <dbReference type="PROSITE" id="PS50977"/>
    </source>
</evidence>
<evidence type="ECO:0000256" key="4">
    <source>
        <dbReference type="PROSITE-ProRule" id="PRU00335"/>
    </source>
</evidence>
<dbReference type="SUPFAM" id="SSF48498">
    <property type="entry name" value="Tetracyclin repressor-like, C-terminal domain"/>
    <property type="match status" value="1"/>
</dbReference>
<dbReference type="PROSITE" id="PS50977">
    <property type="entry name" value="HTH_TETR_2"/>
    <property type="match status" value="1"/>
</dbReference>
<evidence type="ECO:0000313" key="6">
    <source>
        <dbReference type="EMBL" id="TKK91656.1"/>
    </source>
</evidence>
<keyword evidence="7" id="KW-1185">Reference proteome</keyword>
<dbReference type="GO" id="GO:0003700">
    <property type="term" value="F:DNA-binding transcription factor activity"/>
    <property type="evidence" value="ECO:0007669"/>
    <property type="project" value="TreeGrafter"/>
</dbReference>
<dbReference type="RefSeq" id="WP_137245342.1">
    <property type="nucleotide sequence ID" value="NZ_SZQA01000001.1"/>
</dbReference>
<dbReference type="InterPro" id="IPR036271">
    <property type="entry name" value="Tet_transcr_reg_TetR-rel_C_sf"/>
</dbReference>
<accession>A0A4U3MT62</accession>
<dbReference type="OrthoDB" id="4823039at2"/>
<dbReference type="InterPro" id="IPR001647">
    <property type="entry name" value="HTH_TetR"/>
</dbReference>